<evidence type="ECO:0000259" key="7">
    <source>
        <dbReference type="PROSITE" id="PS50109"/>
    </source>
</evidence>
<dbReference type="InterPro" id="IPR000014">
    <property type="entry name" value="PAS"/>
</dbReference>
<dbReference type="PROSITE" id="PS50112">
    <property type="entry name" value="PAS"/>
    <property type="match status" value="1"/>
</dbReference>
<dbReference type="CDD" id="cd00130">
    <property type="entry name" value="PAS"/>
    <property type="match status" value="1"/>
</dbReference>
<protein>
    <recommendedName>
        <fullName evidence="2">histidine kinase</fullName>
        <ecNumber evidence="2">2.7.13.3</ecNumber>
    </recommendedName>
</protein>
<dbReference type="InterPro" id="IPR005467">
    <property type="entry name" value="His_kinase_dom"/>
</dbReference>
<dbReference type="SMART" id="SM00387">
    <property type="entry name" value="HATPase_c"/>
    <property type="match status" value="1"/>
</dbReference>
<dbReference type="CDD" id="cd00075">
    <property type="entry name" value="HATPase"/>
    <property type="match status" value="1"/>
</dbReference>
<feature type="domain" description="Histidine kinase" evidence="7">
    <location>
        <begin position="315"/>
        <end position="537"/>
    </location>
</feature>
<dbReference type="NCBIfam" id="TIGR00229">
    <property type="entry name" value="sensory_box"/>
    <property type="match status" value="1"/>
</dbReference>
<dbReference type="SUPFAM" id="SSF55874">
    <property type="entry name" value="ATPase domain of HSP90 chaperone/DNA topoisomerase II/histidine kinase"/>
    <property type="match status" value="1"/>
</dbReference>
<dbReference type="SMART" id="SM00388">
    <property type="entry name" value="HisKA"/>
    <property type="match status" value="1"/>
</dbReference>
<evidence type="ECO:0000256" key="3">
    <source>
        <dbReference type="ARBA" id="ARBA00022553"/>
    </source>
</evidence>
<dbReference type="SUPFAM" id="SSF55785">
    <property type="entry name" value="PYP-like sensor domain (PAS domain)"/>
    <property type="match status" value="1"/>
</dbReference>
<keyword evidence="5 9" id="KW-0418">Kinase</keyword>
<dbReference type="InterPro" id="IPR003661">
    <property type="entry name" value="HisK_dim/P_dom"/>
</dbReference>
<dbReference type="InterPro" id="IPR004358">
    <property type="entry name" value="Sig_transdc_His_kin-like_C"/>
</dbReference>
<dbReference type="PRINTS" id="PR00344">
    <property type="entry name" value="BCTRLSENSOR"/>
</dbReference>
<name>A0ABU5GYX6_9BACT</name>
<dbReference type="EMBL" id="JAXIVS010000002">
    <property type="protein sequence ID" value="MDY7226383.1"/>
    <property type="molecule type" value="Genomic_DNA"/>
</dbReference>
<sequence>MSAQEGAEALVRRLLRVPLPALLVTDGAGRVLDANDAFLRLAGLSREEVEAGGVQWDALAAPETPSAGAQAVDMLRRWGTAGPLETEYVRADSARVPVSLAVMGLEAPERLLVMVQDLTPRRRAEEALRFLSDASRELAEVGAEPDAILTGVAHLAASSVATWCLVDVLQEDGSFRRVAAAHRDSEREALLREAPRYPPVTDAASPLFQALARGESRLYPDFLAEHRRQMARAPEQQAILERLGARSLMLVPMRSRGQAVGLFTFATSEPGRRYGSEDLEMVEELSRRAVAAVDNARLYGEAQAAVRLRDEFLGIASHELKTPLTPLRLKLQMLQRQVNGARLEGEPLSAERISEALDVSLRQVRKLTDLVDNLLDVSRITAGRLRLELEELDLASVAAELLSRFAPSAAQLGCALELHAPEPVFGRWDRLRVEQVVTNLLSNAIKYGAGRPVVVRVEEDGERARLTVRDQGIGIAEEDLGRIFERFERAVSDRHYGGLGLGLYITRQIVEAFGGTVRVSSQPGQGSTFTLELPRGALPVPSVR</sequence>
<feature type="domain" description="PAS" evidence="8">
    <location>
        <begin position="7"/>
        <end position="49"/>
    </location>
</feature>
<dbReference type="Proteomes" id="UP001291309">
    <property type="component" value="Unassembled WGS sequence"/>
</dbReference>
<dbReference type="Gene3D" id="3.30.565.10">
    <property type="entry name" value="Histidine kinase-like ATPase, C-terminal domain"/>
    <property type="match status" value="1"/>
</dbReference>
<evidence type="ECO:0000256" key="2">
    <source>
        <dbReference type="ARBA" id="ARBA00012438"/>
    </source>
</evidence>
<keyword evidence="10" id="KW-1185">Reference proteome</keyword>
<evidence type="ECO:0000256" key="6">
    <source>
        <dbReference type="ARBA" id="ARBA00023012"/>
    </source>
</evidence>
<dbReference type="PROSITE" id="PS50109">
    <property type="entry name" value="HIS_KIN"/>
    <property type="match status" value="1"/>
</dbReference>
<evidence type="ECO:0000256" key="1">
    <source>
        <dbReference type="ARBA" id="ARBA00000085"/>
    </source>
</evidence>
<dbReference type="InterPro" id="IPR029016">
    <property type="entry name" value="GAF-like_dom_sf"/>
</dbReference>
<dbReference type="CDD" id="cd00082">
    <property type="entry name" value="HisKA"/>
    <property type="match status" value="1"/>
</dbReference>
<dbReference type="InterPro" id="IPR050736">
    <property type="entry name" value="Sensor_HK_Regulatory"/>
</dbReference>
<evidence type="ECO:0000313" key="10">
    <source>
        <dbReference type="Proteomes" id="UP001291309"/>
    </source>
</evidence>
<dbReference type="SMART" id="SM00065">
    <property type="entry name" value="GAF"/>
    <property type="match status" value="1"/>
</dbReference>
<dbReference type="Pfam" id="PF13426">
    <property type="entry name" value="PAS_9"/>
    <property type="match status" value="1"/>
</dbReference>
<dbReference type="InterPro" id="IPR003594">
    <property type="entry name" value="HATPase_dom"/>
</dbReference>
<dbReference type="PANTHER" id="PTHR43711">
    <property type="entry name" value="TWO-COMPONENT HISTIDINE KINASE"/>
    <property type="match status" value="1"/>
</dbReference>
<dbReference type="InterPro" id="IPR003018">
    <property type="entry name" value="GAF"/>
</dbReference>
<evidence type="ECO:0000259" key="8">
    <source>
        <dbReference type="PROSITE" id="PS50112"/>
    </source>
</evidence>
<evidence type="ECO:0000313" key="9">
    <source>
        <dbReference type="EMBL" id="MDY7226383.1"/>
    </source>
</evidence>
<dbReference type="Gene3D" id="3.30.450.40">
    <property type="match status" value="1"/>
</dbReference>
<evidence type="ECO:0000256" key="4">
    <source>
        <dbReference type="ARBA" id="ARBA00022679"/>
    </source>
</evidence>
<dbReference type="SUPFAM" id="SSF47384">
    <property type="entry name" value="Homodimeric domain of signal transducing histidine kinase"/>
    <property type="match status" value="1"/>
</dbReference>
<reference evidence="9 10" key="1">
    <citation type="submission" date="2023-12" db="EMBL/GenBank/DDBJ databases">
        <title>the genome sequence of Hyalangium sp. s54d21.</title>
        <authorList>
            <person name="Zhang X."/>
        </authorList>
    </citation>
    <scope>NUCLEOTIDE SEQUENCE [LARGE SCALE GENOMIC DNA]</scope>
    <source>
        <strain evidence="10">s54d21</strain>
    </source>
</reference>
<dbReference type="Pfam" id="PF00512">
    <property type="entry name" value="HisKA"/>
    <property type="match status" value="1"/>
</dbReference>
<dbReference type="PANTHER" id="PTHR43711:SF1">
    <property type="entry name" value="HISTIDINE KINASE 1"/>
    <property type="match status" value="1"/>
</dbReference>
<dbReference type="EC" id="2.7.13.3" evidence="2"/>
<keyword evidence="3" id="KW-0597">Phosphoprotein</keyword>
<accession>A0ABU5GYX6</accession>
<dbReference type="InterPro" id="IPR035965">
    <property type="entry name" value="PAS-like_dom_sf"/>
</dbReference>
<dbReference type="GO" id="GO:0016301">
    <property type="term" value="F:kinase activity"/>
    <property type="evidence" value="ECO:0007669"/>
    <property type="project" value="UniProtKB-KW"/>
</dbReference>
<proteinExistence type="predicted"/>
<dbReference type="Gene3D" id="1.10.287.130">
    <property type="match status" value="1"/>
</dbReference>
<dbReference type="Pfam" id="PF01590">
    <property type="entry name" value="GAF"/>
    <property type="match status" value="1"/>
</dbReference>
<dbReference type="InterPro" id="IPR036890">
    <property type="entry name" value="HATPase_C_sf"/>
</dbReference>
<gene>
    <name evidence="9" type="ORF">SYV04_08305</name>
</gene>
<dbReference type="RefSeq" id="WP_321545102.1">
    <property type="nucleotide sequence ID" value="NZ_JAXIVS010000002.1"/>
</dbReference>
<dbReference type="Pfam" id="PF02518">
    <property type="entry name" value="HATPase_c"/>
    <property type="match status" value="1"/>
</dbReference>
<evidence type="ECO:0000256" key="5">
    <source>
        <dbReference type="ARBA" id="ARBA00022777"/>
    </source>
</evidence>
<keyword evidence="6" id="KW-0902">Two-component regulatory system</keyword>
<keyword evidence="4" id="KW-0808">Transferase</keyword>
<comment type="caution">
    <text evidence="9">The sequence shown here is derived from an EMBL/GenBank/DDBJ whole genome shotgun (WGS) entry which is preliminary data.</text>
</comment>
<dbReference type="Gene3D" id="3.30.450.20">
    <property type="entry name" value="PAS domain"/>
    <property type="match status" value="1"/>
</dbReference>
<dbReference type="SUPFAM" id="SSF55781">
    <property type="entry name" value="GAF domain-like"/>
    <property type="match status" value="1"/>
</dbReference>
<dbReference type="InterPro" id="IPR036097">
    <property type="entry name" value="HisK_dim/P_sf"/>
</dbReference>
<organism evidence="9 10">
    <name type="scientific">Hyalangium rubrum</name>
    <dbReference type="NCBI Taxonomy" id="3103134"/>
    <lineage>
        <taxon>Bacteria</taxon>
        <taxon>Pseudomonadati</taxon>
        <taxon>Myxococcota</taxon>
        <taxon>Myxococcia</taxon>
        <taxon>Myxococcales</taxon>
        <taxon>Cystobacterineae</taxon>
        <taxon>Archangiaceae</taxon>
        <taxon>Hyalangium</taxon>
    </lineage>
</organism>
<comment type="catalytic activity">
    <reaction evidence="1">
        <text>ATP + protein L-histidine = ADP + protein N-phospho-L-histidine.</text>
        <dbReference type="EC" id="2.7.13.3"/>
    </reaction>
</comment>